<sequence length="286" mass="30934">GGVSGFASAVVLQPFDLVKTRLQQDSTLRAGKLTIPHVFKKIWIEEGKLGLWKGTGATLARNVPGVALYYTSLQHVRYLFGVSFPWAVAATKTSQQANGKVSTLPVLSHGGNMAAGALTRTGIGLILNPLTIVKARFESNYYSYSGIGQAVVALSREGPRMLFQGFTATALRDAPYAGIFLVVYEGFKQRLGECPLPFSKVIRAAGGTIATLVTAPFDAIKTKMQVRKEERYRSIGRTIGAIMQDRGVLGMFDGASLRLSRKVASSVISWVIYEGSLNLLSRRTIS</sequence>
<organism evidence="10 11">
    <name type="scientific">Serendipita vermifera MAFF 305830</name>
    <dbReference type="NCBI Taxonomy" id="933852"/>
    <lineage>
        <taxon>Eukaryota</taxon>
        <taxon>Fungi</taxon>
        <taxon>Dikarya</taxon>
        <taxon>Basidiomycota</taxon>
        <taxon>Agaricomycotina</taxon>
        <taxon>Agaricomycetes</taxon>
        <taxon>Sebacinales</taxon>
        <taxon>Serendipitaceae</taxon>
        <taxon>Serendipita</taxon>
    </lineage>
</organism>
<dbReference type="GO" id="GO:0015187">
    <property type="term" value="F:glycine transmembrane transporter activity"/>
    <property type="evidence" value="ECO:0007669"/>
    <property type="project" value="TreeGrafter"/>
</dbReference>
<evidence type="ECO:0000256" key="7">
    <source>
        <dbReference type="ARBA" id="ARBA00023136"/>
    </source>
</evidence>
<dbReference type="PRINTS" id="PR00926">
    <property type="entry name" value="MITOCARRIER"/>
</dbReference>
<dbReference type="OrthoDB" id="1924968at2759"/>
<comment type="similarity">
    <text evidence="9">Belongs to the mitochondrial carrier (TC 2.A.29) family.</text>
</comment>
<feature type="non-terminal residue" evidence="10">
    <location>
        <position position="1"/>
    </location>
</feature>
<evidence type="ECO:0000256" key="5">
    <source>
        <dbReference type="ARBA" id="ARBA00022989"/>
    </source>
</evidence>
<dbReference type="PROSITE" id="PS50920">
    <property type="entry name" value="SOLCAR"/>
    <property type="match status" value="3"/>
</dbReference>
<evidence type="ECO:0000256" key="1">
    <source>
        <dbReference type="ARBA" id="ARBA00004225"/>
    </source>
</evidence>
<dbReference type="PANTHER" id="PTHR46181">
    <property type="entry name" value="MITOCHONDRIAL GLYCINE TRANSPORTER"/>
    <property type="match status" value="1"/>
</dbReference>
<dbReference type="STRING" id="933852.A0A0C2X0M9"/>
<feature type="repeat" description="Solcar" evidence="8">
    <location>
        <begin position="198"/>
        <end position="279"/>
    </location>
</feature>
<keyword evidence="4" id="KW-0677">Repeat</keyword>
<name>A0A0C2X0M9_SERVB</name>
<keyword evidence="6" id="KW-0496">Mitochondrion</keyword>
<evidence type="ECO:0000256" key="4">
    <source>
        <dbReference type="ARBA" id="ARBA00022737"/>
    </source>
</evidence>
<dbReference type="Pfam" id="PF00153">
    <property type="entry name" value="Mito_carr"/>
    <property type="match status" value="3"/>
</dbReference>
<evidence type="ECO:0000313" key="10">
    <source>
        <dbReference type="EMBL" id="KIM23067.1"/>
    </source>
</evidence>
<dbReference type="InterPro" id="IPR002067">
    <property type="entry name" value="MCP"/>
</dbReference>
<evidence type="ECO:0000313" key="11">
    <source>
        <dbReference type="Proteomes" id="UP000054097"/>
    </source>
</evidence>
<keyword evidence="2 9" id="KW-0813">Transport</keyword>
<keyword evidence="3 8" id="KW-0812">Transmembrane</keyword>
<evidence type="ECO:0000256" key="9">
    <source>
        <dbReference type="RuleBase" id="RU000488"/>
    </source>
</evidence>
<dbReference type="Gene3D" id="1.50.40.10">
    <property type="entry name" value="Mitochondrial carrier domain"/>
    <property type="match status" value="1"/>
</dbReference>
<feature type="repeat" description="Solcar" evidence="8">
    <location>
        <begin position="1"/>
        <end position="79"/>
    </location>
</feature>
<comment type="subcellular location">
    <subcellularLocation>
        <location evidence="1">Mitochondrion membrane</location>
        <topology evidence="1">Multi-pass membrane protein</topology>
    </subcellularLocation>
</comment>
<feature type="repeat" description="Solcar" evidence="8">
    <location>
        <begin position="103"/>
        <end position="190"/>
    </location>
</feature>
<evidence type="ECO:0000256" key="2">
    <source>
        <dbReference type="ARBA" id="ARBA00022448"/>
    </source>
</evidence>
<dbReference type="InterPro" id="IPR018108">
    <property type="entry name" value="MCP_transmembrane"/>
</dbReference>
<reference evidence="10 11" key="1">
    <citation type="submission" date="2014-04" db="EMBL/GenBank/DDBJ databases">
        <authorList>
            <consortium name="DOE Joint Genome Institute"/>
            <person name="Kuo A."/>
            <person name="Zuccaro A."/>
            <person name="Kohler A."/>
            <person name="Nagy L.G."/>
            <person name="Floudas D."/>
            <person name="Copeland A."/>
            <person name="Barry K.W."/>
            <person name="Cichocki N."/>
            <person name="Veneault-Fourrey C."/>
            <person name="LaButti K."/>
            <person name="Lindquist E.A."/>
            <person name="Lipzen A."/>
            <person name="Lundell T."/>
            <person name="Morin E."/>
            <person name="Murat C."/>
            <person name="Sun H."/>
            <person name="Tunlid A."/>
            <person name="Henrissat B."/>
            <person name="Grigoriev I.V."/>
            <person name="Hibbett D.S."/>
            <person name="Martin F."/>
            <person name="Nordberg H.P."/>
            <person name="Cantor M.N."/>
            <person name="Hua S.X."/>
        </authorList>
    </citation>
    <scope>NUCLEOTIDE SEQUENCE [LARGE SCALE GENOMIC DNA]</scope>
    <source>
        <strain evidence="10 11">MAFF 305830</strain>
    </source>
</reference>
<keyword evidence="7 8" id="KW-0472">Membrane</keyword>
<evidence type="ECO:0000256" key="6">
    <source>
        <dbReference type="ARBA" id="ARBA00023128"/>
    </source>
</evidence>
<evidence type="ECO:0008006" key="12">
    <source>
        <dbReference type="Google" id="ProtNLM"/>
    </source>
</evidence>
<keyword evidence="5" id="KW-1133">Transmembrane helix</keyword>
<dbReference type="InterPro" id="IPR023395">
    <property type="entry name" value="MCP_dom_sf"/>
</dbReference>
<dbReference type="AlphaFoldDB" id="A0A0C2X0M9"/>
<proteinExistence type="inferred from homology"/>
<dbReference type="Proteomes" id="UP000054097">
    <property type="component" value="Unassembled WGS sequence"/>
</dbReference>
<evidence type="ECO:0000256" key="3">
    <source>
        <dbReference type="ARBA" id="ARBA00022692"/>
    </source>
</evidence>
<dbReference type="GO" id="GO:1904983">
    <property type="term" value="P:glycine import into mitochondrion"/>
    <property type="evidence" value="ECO:0007669"/>
    <property type="project" value="TreeGrafter"/>
</dbReference>
<dbReference type="GO" id="GO:0031966">
    <property type="term" value="C:mitochondrial membrane"/>
    <property type="evidence" value="ECO:0007669"/>
    <property type="project" value="UniProtKB-SubCell"/>
</dbReference>
<accession>A0A0C2X0M9</accession>
<gene>
    <name evidence="10" type="ORF">M408DRAFT_78015</name>
</gene>
<keyword evidence="11" id="KW-1185">Reference proteome</keyword>
<dbReference type="HOGENOM" id="CLU_015166_0_3_1"/>
<dbReference type="SUPFAM" id="SSF103506">
    <property type="entry name" value="Mitochondrial carrier"/>
    <property type="match status" value="1"/>
</dbReference>
<evidence type="ECO:0000256" key="8">
    <source>
        <dbReference type="PROSITE-ProRule" id="PRU00282"/>
    </source>
</evidence>
<dbReference type="EMBL" id="KN824343">
    <property type="protein sequence ID" value="KIM23067.1"/>
    <property type="molecule type" value="Genomic_DNA"/>
</dbReference>
<reference evidence="11" key="2">
    <citation type="submission" date="2015-01" db="EMBL/GenBank/DDBJ databases">
        <title>Evolutionary Origins and Diversification of the Mycorrhizal Mutualists.</title>
        <authorList>
            <consortium name="DOE Joint Genome Institute"/>
            <consortium name="Mycorrhizal Genomics Consortium"/>
            <person name="Kohler A."/>
            <person name="Kuo A."/>
            <person name="Nagy L.G."/>
            <person name="Floudas D."/>
            <person name="Copeland A."/>
            <person name="Barry K.W."/>
            <person name="Cichocki N."/>
            <person name="Veneault-Fourrey C."/>
            <person name="LaButti K."/>
            <person name="Lindquist E.A."/>
            <person name="Lipzen A."/>
            <person name="Lundell T."/>
            <person name="Morin E."/>
            <person name="Murat C."/>
            <person name="Riley R."/>
            <person name="Ohm R."/>
            <person name="Sun H."/>
            <person name="Tunlid A."/>
            <person name="Henrissat B."/>
            <person name="Grigoriev I.V."/>
            <person name="Hibbett D.S."/>
            <person name="Martin F."/>
        </authorList>
    </citation>
    <scope>NUCLEOTIDE SEQUENCE [LARGE SCALE GENOMIC DNA]</scope>
    <source>
        <strain evidence="11">MAFF 305830</strain>
    </source>
</reference>
<protein>
    <recommendedName>
        <fullName evidence="12">Solute carrier family 25 member 38 homolog</fullName>
    </recommendedName>
</protein>
<dbReference type="PANTHER" id="PTHR46181:SF3">
    <property type="entry name" value="MITOCHONDRIAL GLYCINE TRANSPORTER"/>
    <property type="match status" value="1"/>
</dbReference>